<gene>
    <name evidence="5" type="primary">NDAI0H01000</name>
    <name evidence="5" type="ordered locus">NDAI_0H01000</name>
</gene>
<dbReference type="GeneID" id="11495805"/>
<evidence type="ECO:0000256" key="1">
    <source>
        <dbReference type="ARBA" id="ARBA00004123"/>
    </source>
</evidence>
<evidence type="ECO:0000313" key="6">
    <source>
        <dbReference type="Proteomes" id="UP000000689"/>
    </source>
</evidence>
<dbReference type="AlphaFoldDB" id="G0WER3"/>
<feature type="compositionally biased region" description="Basic and acidic residues" evidence="4">
    <location>
        <begin position="77"/>
        <end position="90"/>
    </location>
</feature>
<comment type="similarity">
    <text evidence="2">Belongs to the dpy-30 family.</text>
</comment>
<protein>
    <submittedName>
        <fullName evidence="5">Uncharacterized protein</fullName>
    </submittedName>
</protein>
<evidence type="ECO:0000256" key="4">
    <source>
        <dbReference type="SAM" id="MobiDB-lite"/>
    </source>
</evidence>
<feature type="compositionally biased region" description="Basic and acidic residues" evidence="4">
    <location>
        <begin position="1"/>
        <end position="12"/>
    </location>
</feature>
<evidence type="ECO:0000256" key="3">
    <source>
        <dbReference type="ARBA" id="ARBA00023242"/>
    </source>
</evidence>
<proteinExistence type="inferred from homology"/>
<dbReference type="GO" id="GO:0048188">
    <property type="term" value="C:Set1C/COMPASS complex"/>
    <property type="evidence" value="ECO:0007669"/>
    <property type="project" value="EnsemblFungi"/>
</dbReference>
<evidence type="ECO:0000313" key="5">
    <source>
        <dbReference type="EMBL" id="CCD26274.1"/>
    </source>
</evidence>
<dbReference type="HOGENOM" id="CLU_1611228_0_0_1"/>
<keyword evidence="6" id="KW-1185">Reference proteome</keyword>
<dbReference type="KEGG" id="ndi:NDAI_0H01000"/>
<dbReference type="GO" id="GO:0042800">
    <property type="term" value="F:histone H3K4 methyltransferase activity"/>
    <property type="evidence" value="ECO:0007669"/>
    <property type="project" value="EnsemblFungi"/>
</dbReference>
<dbReference type="InterPro" id="IPR049629">
    <property type="entry name" value="DPY30_SDC1_DD"/>
</dbReference>
<feature type="region of interest" description="Disordered" evidence="4">
    <location>
        <begin position="1"/>
        <end position="100"/>
    </location>
</feature>
<feature type="compositionally biased region" description="Polar residues" evidence="4">
    <location>
        <begin position="66"/>
        <end position="76"/>
    </location>
</feature>
<dbReference type="Proteomes" id="UP000000689">
    <property type="component" value="Chromosome 8"/>
</dbReference>
<dbReference type="OrthoDB" id="417678at2759"/>
<dbReference type="STRING" id="1071378.G0WER3"/>
<accession>G0WER3</accession>
<evidence type="ECO:0000256" key="2">
    <source>
        <dbReference type="ARBA" id="ARBA00010849"/>
    </source>
</evidence>
<reference evidence="5 6" key="1">
    <citation type="journal article" date="2011" name="Proc. Natl. Acad. Sci. U.S.A.">
        <title>Evolutionary erosion of yeast sex chromosomes by mating-type switching accidents.</title>
        <authorList>
            <person name="Gordon J.L."/>
            <person name="Armisen D."/>
            <person name="Proux-Wera E."/>
            <person name="Oheigeartaigh S.S."/>
            <person name="Byrne K.P."/>
            <person name="Wolfe K.H."/>
        </authorList>
    </citation>
    <scope>NUCLEOTIDE SEQUENCE [LARGE SCALE GENOMIC DNA]</scope>
    <source>
        <strain evidence="6">ATCC 10597 / BCRC 20456 / CBS 421 / NBRC 0211 / NRRL Y-12639</strain>
    </source>
</reference>
<sequence>MDIKQLVKKDDNGSEQSNKSLEQAPSMNVNIATDSTETTQNNNETNEPISLEQTHEENNGDLDVGSSHSNVDGTQIEQEKSVKLEAKVTEDDNNNNGPDLKNINISETIGGTSTRKYINRYVTPFLLAGMKKIAVEKPEDPLRVLGEYLIEQSEKNERIRNHENK</sequence>
<keyword evidence="3" id="KW-0539">Nucleus</keyword>
<feature type="compositionally biased region" description="Low complexity" evidence="4">
    <location>
        <begin position="36"/>
        <end position="47"/>
    </location>
</feature>
<feature type="compositionally biased region" description="Polar residues" evidence="4">
    <location>
        <begin position="14"/>
        <end position="35"/>
    </location>
</feature>
<dbReference type="EMBL" id="HE580274">
    <property type="protein sequence ID" value="CCD26274.1"/>
    <property type="molecule type" value="Genomic_DNA"/>
</dbReference>
<dbReference type="Gene3D" id="1.20.890.10">
    <property type="entry name" value="cAMP-dependent protein kinase regulatory subunit, dimerization-anchoring domain"/>
    <property type="match status" value="1"/>
</dbReference>
<dbReference type="Pfam" id="PF05186">
    <property type="entry name" value="Dpy-30"/>
    <property type="match status" value="1"/>
</dbReference>
<dbReference type="RefSeq" id="XP_003671517.1">
    <property type="nucleotide sequence ID" value="XM_003671469.1"/>
</dbReference>
<dbReference type="GO" id="GO:0031509">
    <property type="term" value="P:subtelomeric heterochromatin formation"/>
    <property type="evidence" value="ECO:0007669"/>
    <property type="project" value="EnsemblFungi"/>
</dbReference>
<name>G0WER3_NAUDC</name>
<comment type="subcellular location">
    <subcellularLocation>
        <location evidence="1">Nucleus</location>
    </subcellularLocation>
</comment>
<dbReference type="InterPro" id="IPR007858">
    <property type="entry name" value="Dpy-30_motif"/>
</dbReference>
<dbReference type="GO" id="GO:0000781">
    <property type="term" value="C:chromosome, telomeric region"/>
    <property type="evidence" value="ECO:0007669"/>
    <property type="project" value="GOC"/>
</dbReference>
<dbReference type="CDD" id="cd22965">
    <property type="entry name" value="DD_DPY30_SDC1"/>
    <property type="match status" value="1"/>
</dbReference>
<organism evidence="5 6">
    <name type="scientific">Naumovozyma dairenensis (strain ATCC 10597 / BCRC 20456 / CBS 421 / NBRC 0211 / NRRL Y-12639)</name>
    <name type="common">Saccharomyces dairenensis</name>
    <dbReference type="NCBI Taxonomy" id="1071378"/>
    <lineage>
        <taxon>Eukaryota</taxon>
        <taxon>Fungi</taxon>
        <taxon>Dikarya</taxon>
        <taxon>Ascomycota</taxon>
        <taxon>Saccharomycotina</taxon>
        <taxon>Saccharomycetes</taxon>
        <taxon>Saccharomycetales</taxon>
        <taxon>Saccharomycetaceae</taxon>
        <taxon>Naumovozyma</taxon>
    </lineage>
</organism>
<dbReference type="eggNOG" id="KOG4109">
    <property type="taxonomic scope" value="Eukaryota"/>
</dbReference>